<evidence type="ECO:0000256" key="1">
    <source>
        <dbReference type="SAM" id="Phobius"/>
    </source>
</evidence>
<evidence type="ECO:0000313" key="4">
    <source>
        <dbReference type="Proteomes" id="UP000592181"/>
    </source>
</evidence>
<dbReference type="PANTHER" id="PTHR23028">
    <property type="entry name" value="ACETYLTRANSFERASE"/>
    <property type="match status" value="1"/>
</dbReference>
<feature type="transmembrane region" description="Helical" evidence="1">
    <location>
        <begin position="355"/>
        <end position="380"/>
    </location>
</feature>
<feature type="transmembrane region" description="Helical" evidence="1">
    <location>
        <begin position="178"/>
        <end position="199"/>
    </location>
</feature>
<dbReference type="GO" id="GO:0000271">
    <property type="term" value="P:polysaccharide biosynthetic process"/>
    <property type="evidence" value="ECO:0007669"/>
    <property type="project" value="TreeGrafter"/>
</dbReference>
<dbReference type="AlphaFoldDB" id="A0A852X9P4"/>
<comment type="caution">
    <text evidence="3">The sequence shown here is derived from an EMBL/GenBank/DDBJ whole genome shotgun (WGS) entry which is preliminary data.</text>
</comment>
<keyword evidence="1" id="KW-0472">Membrane</keyword>
<evidence type="ECO:0000313" key="3">
    <source>
        <dbReference type="EMBL" id="NYG38230.1"/>
    </source>
</evidence>
<feature type="transmembrane region" description="Helical" evidence="1">
    <location>
        <begin position="139"/>
        <end position="157"/>
    </location>
</feature>
<dbReference type="Pfam" id="PF01757">
    <property type="entry name" value="Acyl_transf_3"/>
    <property type="match status" value="1"/>
</dbReference>
<keyword evidence="1" id="KW-1133">Transmembrane helix</keyword>
<gene>
    <name evidence="3" type="ORF">BJY28_002699</name>
</gene>
<feature type="transmembrane region" description="Helical" evidence="1">
    <location>
        <begin position="251"/>
        <end position="273"/>
    </location>
</feature>
<dbReference type="Proteomes" id="UP000592181">
    <property type="component" value="Unassembled WGS sequence"/>
</dbReference>
<feature type="transmembrane region" description="Helical" evidence="1">
    <location>
        <begin position="78"/>
        <end position="99"/>
    </location>
</feature>
<accession>A0A852X9P4</accession>
<feature type="transmembrane region" description="Helical" evidence="1">
    <location>
        <begin position="40"/>
        <end position="58"/>
    </location>
</feature>
<reference evidence="3 4" key="1">
    <citation type="submission" date="2020-07" db="EMBL/GenBank/DDBJ databases">
        <title>Sequencing the genomes of 1000 actinobacteria strains.</title>
        <authorList>
            <person name="Klenk H.-P."/>
        </authorList>
    </citation>
    <scope>NUCLEOTIDE SEQUENCE [LARGE SCALE GENOMIC DNA]</scope>
    <source>
        <strain evidence="3 4">DSM 24723</strain>
    </source>
</reference>
<feature type="domain" description="Acyltransferase 3" evidence="2">
    <location>
        <begin position="3"/>
        <end position="373"/>
    </location>
</feature>
<dbReference type="InterPro" id="IPR002656">
    <property type="entry name" value="Acyl_transf_3_dom"/>
</dbReference>
<feature type="transmembrane region" description="Helical" evidence="1">
    <location>
        <begin position="332"/>
        <end position="349"/>
    </location>
</feature>
<name>A0A852X9P4_9MICO</name>
<keyword evidence="4" id="KW-1185">Reference proteome</keyword>
<feature type="transmembrane region" description="Helical" evidence="1">
    <location>
        <begin position="205"/>
        <end position="231"/>
    </location>
</feature>
<keyword evidence="1" id="KW-0812">Transmembrane</keyword>
<sequence length="401" mass="41956">MTLDALRGVAAWLVLLSHVGFWTGETSGGAVGSLAARGDVGVAIFFALSAALLSAPFVRRGLGEPAPFSLARYARRRLARILPAYYLALAGVLLTAVALGDPGGVLSLPTVLVHLVLGQGVTGVTFQSFTQTWSLTTEAVFYLVLPLGAALAVPWVLAAGPGAADESARRRARGRRMILGCAVLGLLGLPVQGLAAVFTGEGASWWAGALATSVPGHALWFAVGIAVTVLLEAERAGTRLWGGRAGELVEVLRTSPGTLVLLALVVWAVAATPLAGPRDLTDPAAGALVAREVLYGVIALALLLAATSRGLPERVAASRLAGPSRWLGDTSYGVFLWHVLVLQVVYAALDLRLFYVPFVPMLVLVTVLSLGIAHLSWVLVERRFIAWAHRDAAARPAAARR</sequence>
<dbReference type="InterPro" id="IPR050879">
    <property type="entry name" value="Acyltransferase_3"/>
</dbReference>
<organism evidence="3 4">
    <name type="scientific">Janibacter alkaliphilus</name>
    <dbReference type="NCBI Taxonomy" id="1069963"/>
    <lineage>
        <taxon>Bacteria</taxon>
        <taxon>Bacillati</taxon>
        <taxon>Actinomycetota</taxon>
        <taxon>Actinomycetes</taxon>
        <taxon>Micrococcales</taxon>
        <taxon>Intrasporangiaceae</taxon>
        <taxon>Janibacter</taxon>
    </lineage>
</organism>
<dbReference type="GO" id="GO:0016747">
    <property type="term" value="F:acyltransferase activity, transferring groups other than amino-acyl groups"/>
    <property type="evidence" value="ECO:0007669"/>
    <property type="project" value="InterPro"/>
</dbReference>
<evidence type="ECO:0000259" key="2">
    <source>
        <dbReference type="Pfam" id="PF01757"/>
    </source>
</evidence>
<feature type="transmembrane region" description="Helical" evidence="1">
    <location>
        <begin position="293"/>
        <end position="311"/>
    </location>
</feature>
<proteinExistence type="predicted"/>
<dbReference type="RefSeq" id="WP_179463461.1">
    <property type="nucleotide sequence ID" value="NZ_JACBZX010000001.1"/>
</dbReference>
<dbReference type="GO" id="GO:0016020">
    <property type="term" value="C:membrane"/>
    <property type="evidence" value="ECO:0007669"/>
    <property type="project" value="TreeGrafter"/>
</dbReference>
<protein>
    <submittedName>
        <fullName evidence="3">Peptidoglycan/LPS O-acetylase OafA/YrhL</fullName>
    </submittedName>
</protein>
<dbReference type="PANTHER" id="PTHR23028:SF131">
    <property type="entry name" value="BLR2367 PROTEIN"/>
    <property type="match status" value="1"/>
</dbReference>
<dbReference type="EMBL" id="JACBZX010000001">
    <property type="protein sequence ID" value="NYG38230.1"/>
    <property type="molecule type" value="Genomic_DNA"/>
</dbReference>